<dbReference type="InterPro" id="IPR011256">
    <property type="entry name" value="Reg_factor_effector_dom_sf"/>
</dbReference>
<dbReference type="SUPFAM" id="SSF55961">
    <property type="entry name" value="Bet v1-like"/>
    <property type="match status" value="1"/>
</dbReference>
<dbReference type="InterPro" id="IPR010499">
    <property type="entry name" value="AraC_E-bd"/>
</dbReference>
<dbReference type="Gene3D" id="3.20.80.10">
    <property type="entry name" value="Regulatory factor, effector binding domain"/>
    <property type="match status" value="1"/>
</dbReference>
<protein>
    <submittedName>
        <fullName evidence="2">Effector binding domain-containing protein</fullName>
    </submittedName>
</protein>
<dbReference type="SUPFAM" id="SSF55136">
    <property type="entry name" value="Probable bacterial effector-binding domain"/>
    <property type="match status" value="1"/>
</dbReference>
<comment type="caution">
    <text evidence="2">The sequence shown here is derived from an EMBL/GenBank/DDBJ whole genome shotgun (WGS) entry which is preliminary data.</text>
</comment>
<organism evidence="2 3">
    <name type="scientific">Christiangramia antarctica</name>
    <dbReference type="NCBI Taxonomy" id="2058158"/>
    <lineage>
        <taxon>Bacteria</taxon>
        <taxon>Pseudomonadati</taxon>
        <taxon>Bacteroidota</taxon>
        <taxon>Flavobacteriia</taxon>
        <taxon>Flavobacteriales</taxon>
        <taxon>Flavobacteriaceae</taxon>
        <taxon>Christiangramia</taxon>
    </lineage>
</organism>
<reference evidence="3" key="1">
    <citation type="journal article" date="2019" name="Int. J. Syst. Evol. Microbiol.">
        <title>The Global Catalogue of Microorganisms (GCM) 10K type strain sequencing project: providing services to taxonomists for standard genome sequencing and annotation.</title>
        <authorList>
            <consortium name="The Broad Institute Genomics Platform"/>
            <consortium name="The Broad Institute Genome Sequencing Center for Infectious Disease"/>
            <person name="Wu L."/>
            <person name="Ma J."/>
        </authorList>
    </citation>
    <scope>NUCLEOTIDE SEQUENCE [LARGE SCALE GENOMIC DNA]</scope>
    <source>
        <strain evidence="3">KCTC 52925</strain>
    </source>
</reference>
<accession>A0ABW5X5I3</accession>
<dbReference type="RefSeq" id="WP_251743001.1">
    <property type="nucleotide sequence ID" value="NZ_JBHUOJ010000022.1"/>
</dbReference>
<dbReference type="Pfam" id="PF10604">
    <property type="entry name" value="Polyketide_cyc2"/>
    <property type="match status" value="1"/>
</dbReference>
<proteinExistence type="predicted"/>
<dbReference type="SMART" id="SM00871">
    <property type="entry name" value="AraC_E_bind"/>
    <property type="match status" value="1"/>
</dbReference>
<dbReference type="Proteomes" id="UP001597438">
    <property type="component" value="Unassembled WGS sequence"/>
</dbReference>
<sequence>MKILKYIFFLLLIFIIGASVYVATKKGDFQVEDSKMIAAPQELVFNEVNDYTTWKEWEPWSEDSDDMIINYGRKTSGEGASYSWKSENMGDGEMETIKANPHNSLQQKMVMKTPFGESESIVYWKFDKVEDSTRVTWGMKGDQSFMEKLYFSFQDESITEMMNPMFKKGLNNLDRVLTKKMSTYSINVDGLTQHGGGFYMYTATSSRISQIRDKMMTMFTDVGNYMRNNNIQISGDPLVIYNEWNEERGNTIFSAGYFTPSEVITPAESEILTSFIPNQQVLKTTLKGNYDNLQEAWDKAFAYLAENNLETDETLKPFEVYITGPNDNANPSEWVTEIFIPIKQPQEVEND</sequence>
<dbReference type="Gene3D" id="3.30.530.20">
    <property type="match status" value="1"/>
</dbReference>
<gene>
    <name evidence="2" type="ORF">ACFSYS_10265</name>
</gene>
<dbReference type="InterPro" id="IPR019587">
    <property type="entry name" value="Polyketide_cyclase/dehydratase"/>
</dbReference>
<evidence type="ECO:0000259" key="1">
    <source>
        <dbReference type="SMART" id="SM00871"/>
    </source>
</evidence>
<feature type="domain" description="AraC effector-binding" evidence="1">
    <location>
        <begin position="207"/>
        <end position="343"/>
    </location>
</feature>
<keyword evidence="3" id="KW-1185">Reference proteome</keyword>
<dbReference type="CDD" id="cd07818">
    <property type="entry name" value="SRPBCC_1"/>
    <property type="match status" value="1"/>
</dbReference>
<evidence type="ECO:0000313" key="3">
    <source>
        <dbReference type="Proteomes" id="UP001597438"/>
    </source>
</evidence>
<evidence type="ECO:0000313" key="2">
    <source>
        <dbReference type="EMBL" id="MFD2833672.1"/>
    </source>
</evidence>
<dbReference type="InterPro" id="IPR023393">
    <property type="entry name" value="START-like_dom_sf"/>
</dbReference>
<dbReference type="EMBL" id="JBHUOJ010000022">
    <property type="protein sequence ID" value="MFD2833672.1"/>
    <property type="molecule type" value="Genomic_DNA"/>
</dbReference>
<dbReference type="Pfam" id="PF06445">
    <property type="entry name" value="GyrI-like"/>
    <property type="match status" value="1"/>
</dbReference>
<dbReference type="InterPro" id="IPR029442">
    <property type="entry name" value="GyrI-like"/>
</dbReference>
<name>A0ABW5X5I3_9FLAO</name>